<dbReference type="SUPFAM" id="SSF88946">
    <property type="entry name" value="Sigma2 domain of RNA polymerase sigma factors"/>
    <property type="match status" value="1"/>
</dbReference>
<dbReference type="PANTHER" id="PTHR43133:SF8">
    <property type="entry name" value="RNA POLYMERASE SIGMA FACTOR HI_1459-RELATED"/>
    <property type="match status" value="1"/>
</dbReference>
<accession>A0ABY9T8D1</accession>
<keyword evidence="9" id="KW-1185">Reference proteome</keyword>
<keyword evidence="5" id="KW-0804">Transcription</keyword>
<dbReference type="Pfam" id="PF04542">
    <property type="entry name" value="Sigma70_r2"/>
    <property type="match status" value="1"/>
</dbReference>
<evidence type="ECO:0000256" key="4">
    <source>
        <dbReference type="ARBA" id="ARBA00023125"/>
    </source>
</evidence>
<dbReference type="NCBIfam" id="TIGR02937">
    <property type="entry name" value="sigma70-ECF"/>
    <property type="match status" value="1"/>
</dbReference>
<dbReference type="Pfam" id="PF08281">
    <property type="entry name" value="Sigma70_r4_2"/>
    <property type="match status" value="1"/>
</dbReference>
<evidence type="ECO:0000256" key="2">
    <source>
        <dbReference type="ARBA" id="ARBA00023015"/>
    </source>
</evidence>
<evidence type="ECO:0000313" key="8">
    <source>
        <dbReference type="EMBL" id="WNC16159.1"/>
    </source>
</evidence>
<dbReference type="RefSeq" id="WP_310770583.1">
    <property type="nucleotide sequence ID" value="NZ_CP134050.1"/>
</dbReference>
<proteinExistence type="inferred from homology"/>
<evidence type="ECO:0000256" key="5">
    <source>
        <dbReference type="ARBA" id="ARBA00023163"/>
    </source>
</evidence>
<dbReference type="Gene3D" id="1.10.1740.10">
    <property type="match status" value="1"/>
</dbReference>
<reference evidence="8 9" key="1">
    <citation type="submission" date="2023-09" db="EMBL/GenBank/DDBJ databases">
        <title>Complete Genome and Methylome dissection of Bacillus brevis NEB573 original source of BbsI restriction endonuclease.</title>
        <authorList>
            <person name="Fomenkov A."/>
            <person name="Roberts R.D."/>
        </authorList>
    </citation>
    <scope>NUCLEOTIDE SEQUENCE [LARGE SCALE GENOMIC DNA]</scope>
    <source>
        <strain evidence="8 9">NEB573</strain>
    </source>
</reference>
<sequence>MERPALLTGQTEPPSSDIESAIRQVKSGDSETYTVIIRAFEKKIYTYCFCILKSREEAEDAVQDIFIKAYQELDRYEKRVSFSAWLYKIAYHHCLDQIRKQNRWQRLVSRYQEQVSSSSYMRRPNDAVQELLQHLNQEETNLLLLKAVEQYSFEEIGQITGCKPTTLRKKYERLRKKLIEHHNLGGGIVYGEMAGTT</sequence>
<dbReference type="Gene3D" id="1.10.10.10">
    <property type="entry name" value="Winged helix-like DNA-binding domain superfamily/Winged helix DNA-binding domain"/>
    <property type="match status" value="1"/>
</dbReference>
<feature type="domain" description="RNA polymerase sigma factor 70 region 4 type 2" evidence="7">
    <location>
        <begin position="126"/>
        <end position="178"/>
    </location>
</feature>
<dbReference type="Proteomes" id="UP001256827">
    <property type="component" value="Chromosome"/>
</dbReference>
<keyword evidence="4" id="KW-0238">DNA-binding</keyword>
<evidence type="ECO:0000259" key="7">
    <source>
        <dbReference type="Pfam" id="PF08281"/>
    </source>
</evidence>
<dbReference type="EMBL" id="CP134050">
    <property type="protein sequence ID" value="WNC16159.1"/>
    <property type="molecule type" value="Genomic_DNA"/>
</dbReference>
<dbReference type="InterPro" id="IPR036388">
    <property type="entry name" value="WH-like_DNA-bd_sf"/>
</dbReference>
<dbReference type="InterPro" id="IPR039425">
    <property type="entry name" value="RNA_pol_sigma-70-like"/>
</dbReference>
<organism evidence="8 9">
    <name type="scientific">Brevibacillus brevis</name>
    <name type="common">Bacillus brevis</name>
    <dbReference type="NCBI Taxonomy" id="1393"/>
    <lineage>
        <taxon>Bacteria</taxon>
        <taxon>Bacillati</taxon>
        <taxon>Bacillota</taxon>
        <taxon>Bacilli</taxon>
        <taxon>Bacillales</taxon>
        <taxon>Paenibacillaceae</taxon>
        <taxon>Brevibacillus</taxon>
    </lineage>
</organism>
<name>A0ABY9T8D1_BREBE</name>
<dbReference type="InterPro" id="IPR013325">
    <property type="entry name" value="RNA_pol_sigma_r2"/>
</dbReference>
<dbReference type="InterPro" id="IPR007627">
    <property type="entry name" value="RNA_pol_sigma70_r2"/>
</dbReference>
<keyword evidence="3" id="KW-0731">Sigma factor</keyword>
<dbReference type="InterPro" id="IPR014284">
    <property type="entry name" value="RNA_pol_sigma-70_dom"/>
</dbReference>
<evidence type="ECO:0000256" key="3">
    <source>
        <dbReference type="ARBA" id="ARBA00023082"/>
    </source>
</evidence>
<dbReference type="PANTHER" id="PTHR43133">
    <property type="entry name" value="RNA POLYMERASE ECF-TYPE SIGMA FACTO"/>
    <property type="match status" value="1"/>
</dbReference>
<comment type="similarity">
    <text evidence="1">Belongs to the sigma-70 factor family. ECF subfamily.</text>
</comment>
<protein>
    <submittedName>
        <fullName evidence="8">Sigma-70 family RNA polymerase sigma factor</fullName>
    </submittedName>
</protein>
<dbReference type="InterPro" id="IPR013249">
    <property type="entry name" value="RNA_pol_sigma70_r4_t2"/>
</dbReference>
<feature type="domain" description="RNA polymerase sigma-70 region 2" evidence="6">
    <location>
        <begin position="37"/>
        <end position="103"/>
    </location>
</feature>
<dbReference type="InterPro" id="IPR013324">
    <property type="entry name" value="RNA_pol_sigma_r3/r4-like"/>
</dbReference>
<dbReference type="SUPFAM" id="SSF88659">
    <property type="entry name" value="Sigma3 and sigma4 domains of RNA polymerase sigma factors"/>
    <property type="match status" value="1"/>
</dbReference>
<evidence type="ECO:0000313" key="9">
    <source>
        <dbReference type="Proteomes" id="UP001256827"/>
    </source>
</evidence>
<evidence type="ECO:0000256" key="1">
    <source>
        <dbReference type="ARBA" id="ARBA00010641"/>
    </source>
</evidence>
<gene>
    <name evidence="8" type="ORF">RGB73_07525</name>
</gene>
<keyword evidence="2" id="KW-0805">Transcription regulation</keyword>
<evidence type="ECO:0000259" key="6">
    <source>
        <dbReference type="Pfam" id="PF04542"/>
    </source>
</evidence>